<sequence length="108" mass="12001">MKDAKREKLERAGWKVGDASDLLELREDEEMIIEMRVALAAKVRELRQRRKLTQVQLARLVGSSQSRIAKLETADKSVSMELLVRSLASLGASRKEIGSVIGAKIDAP</sequence>
<evidence type="ECO:0000313" key="2">
    <source>
        <dbReference type="EMBL" id="EAQ81841.1"/>
    </source>
</evidence>
<dbReference type="SMART" id="SM00530">
    <property type="entry name" value="HTH_XRE"/>
    <property type="match status" value="1"/>
</dbReference>
<accession>A3ZNE6</accession>
<dbReference type="HOGENOM" id="CLU_156612_0_0_0"/>
<feature type="domain" description="HTH cro/C1-type" evidence="1">
    <location>
        <begin position="43"/>
        <end position="97"/>
    </location>
</feature>
<organism evidence="2 3">
    <name type="scientific">Blastopirellula marina DSM 3645</name>
    <dbReference type="NCBI Taxonomy" id="314230"/>
    <lineage>
        <taxon>Bacteria</taxon>
        <taxon>Pseudomonadati</taxon>
        <taxon>Planctomycetota</taxon>
        <taxon>Planctomycetia</taxon>
        <taxon>Pirellulales</taxon>
        <taxon>Pirellulaceae</taxon>
        <taxon>Blastopirellula</taxon>
    </lineage>
</organism>
<dbReference type="GO" id="GO:0003677">
    <property type="term" value="F:DNA binding"/>
    <property type="evidence" value="ECO:0007669"/>
    <property type="project" value="InterPro"/>
</dbReference>
<protein>
    <recommendedName>
        <fullName evidence="1">HTH cro/C1-type domain-containing protein</fullName>
    </recommendedName>
</protein>
<dbReference type="AlphaFoldDB" id="A3ZNE6"/>
<dbReference type="CDD" id="cd00093">
    <property type="entry name" value="HTH_XRE"/>
    <property type="match status" value="1"/>
</dbReference>
<name>A3ZNE6_9BACT</name>
<dbReference type="InterPro" id="IPR001387">
    <property type="entry name" value="Cro/C1-type_HTH"/>
</dbReference>
<gene>
    <name evidence="2" type="ORF">DSM3645_16855</name>
</gene>
<dbReference type="Gene3D" id="1.10.260.40">
    <property type="entry name" value="lambda repressor-like DNA-binding domains"/>
    <property type="match status" value="1"/>
</dbReference>
<dbReference type="STRING" id="314230.DSM3645_16855"/>
<evidence type="ECO:0000313" key="3">
    <source>
        <dbReference type="Proteomes" id="UP000004358"/>
    </source>
</evidence>
<dbReference type="PROSITE" id="PS50943">
    <property type="entry name" value="HTH_CROC1"/>
    <property type="match status" value="1"/>
</dbReference>
<evidence type="ECO:0000259" key="1">
    <source>
        <dbReference type="PROSITE" id="PS50943"/>
    </source>
</evidence>
<dbReference type="Proteomes" id="UP000004358">
    <property type="component" value="Unassembled WGS sequence"/>
</dbReference>
<dbReference type="InterPro" id="IPR010982">
    <property type="entry name" value="Lambda_DNA-bd_dom_sf"/>
</dbReference>
<dbReference type="EMBL" id="AANZ01000003">
    <property type="protein sequence ID" value="EAQ81841.1"/>
    <property type="molecule type" value="Genomic_DNA"/>
</dbReference>
<comment type="caution">
    <text evidence="2">The sequence shown here is derived from an EMBL/GenBank/DDBJ whole genome shotgun (WGS) entry which is preliminary data.</text>
</comment>
<dbReference type="SUPFAM" id="SSF47413">
    <property type="entry name" value="lambda repressor-like DNA-binding domains"/>
    <property type="match status" value="1"/>
</dbReference>
<proteinExistence type="predicted"/>
<reference evidence="2 3" key="1">
    <citation type="submission" date="2006-02" db="EMBL/GenBank/DDBJ databases">
        <authorList>
            <person name="Amann R."/>
            <person name="Ferriera S."/>
            <person name="Johnson J."/>
            <person name="Kravitz S."/>
            <person name="Halpern A."/>
            <person name="Remington K."/>
            <person name="Beeson K."/>
            <person name="Tran B."/>
            <person name="Rogers Y.-H."/>
            <person name="Friedman R."/>
            <person name="Venter J.C."/>
        </authorList>
    </citation>
    <scope>NUCLEOTIDE SEQUENCE [LARGE SCALE GENOMIC DNA]</scope>
    <source>
        <strain evidence="2 3">DSM 3645</strain>
    </source>
</reference>
<dbReference type="eggNOG" id="COG1396">
    <property type="taxonomic scope" value="Bacteria"/>
</dbReference>
<dbReference type="OrthoDB" id="5738376at2"/>
<dbReference type="Pfam" id="PF13560">
    <property type="entry name" value="HTH_31"/>
    <property type="match status" value="1"/>
</dbReference>